<dbReference type="GO" id="GO:0004421">
    <property type="term" value="F:hydroxymethylglutaryl-CoA synthase activity"/>
    <property type="evidence" value="ECO:0007669"/>
    <property type="project" value="UniProtKB-EC"/>
</dbReference>
<dbReference type="SUPFAM" id="SSF53901">
    <property type="entry name" value="Thiolase-like"/>
    <property type="match status" value="1"/>
</dbReference>
<comment type="subunit">
    <text evidence="4">Interacts with acetoacetyl-CoA thiolase that catalyzes the precedent step in the pathway and with a DUF35 protein. The acetoacetyl-CoA thiolase/HMG-CoA synthase complex channels the intermediate via a fused CoA-binding site, which allows for efficient coupling of the endergonic thiolase reaction with the exergonic HMGCS reaction.</text>
</comment>
<dbReference type="RefSeq" id="WP_075049317.1">
    <property type="nucleotide sequence ID" value="NZ_CP006867.1"/>
</dbReference>
<evidence type="ECO:0000313" key="7">
    <source>
        <dbReference type="Proteomes" id="UP000060778"/>
    </source>
</evidence>
<keyword evidence="1 4" id="KW-0808">Transferase</keyword>
<evidence type="ECO:0000313" key="6">
    <source>
        <dbReference type="EMBL" id="ALU11466.1"/>
    </source>
</evidence>
<dbReference type="AlphaFoldDB" id="A0A0U3DVL3"/>
<feature type="binding site" evidence="4">
    <location>
        <position position="158"/>
    </location>
    <ligand>
        <name>(3S)-3-hydroxy-3-methylglutaryl-CoA</name>
        <dbReference type="ChEBI" id="CHEBI:43074"/>
    </ligand>
</feature>
<comment type="pathway">
    <text evidence="4">Metabolic intermediate biosynthesis; (R)-mevalonate biosynthesis; (R)-mevalonate from acetyl-CoA: step 2/3.</text>
</comment>
<dbReference type="EC" id="2.3.3.10" evidence="4"/>
<dbReference type="Proteomes" id="UP000060778">
    <property type="component" value="Chromosome"/>
</dbReference>
<dbReference type="HAMAP" id="MF_01409">
    <property type="entry name" value="HMG_CoA_synth_arch"/>
    <property type="match status" value="1"/>
</dbReference>
<dbReference type="Pfam" id="PF08541">
    <property type="entry name" value="ACP_syn_III_C"/>
    <property type="match status" value="1"/>
</dbReference>
<dbReference type="InterPro" id="IPR004656">
    <property type="entry name" value="HMG_CoA_Synthase"/>
</dbReference>
<feature type="domain" description="Beta-ketoacyl-[acyl-carrier-protein] synthase III C-terminal" evidence="5">
    <location>
        <begin position="223"/>
        <end position="311"/>
    </location>
</feature>
<dbReference type="NCBIfam" id="TIGR00748">
    <property type="entry name" value="HMG_CoA_syn_Arc"/>
    <property type="match status" value="1"/>
</dbReference>
<dbReference type="InterPro" id="IPR013747">
    <property type="entry name" value="ACP_syn_III_C"/>
</dbReference>
<dbReference type="GeneID" id="30679680"/>
<evidence type="ECO:0000256" key="4">
    <source>
        <dbReference type="HAMAP-Rule" id="MF_01409"/>
    </source>
</evidence>
<feature type="binding site" evidence="4">
    <location>
        <position position="34"/>
    </location>
    <ligand>
        <name>(3S)-3-hydroxy-3-methylglutaryl-CoA</name>
        <dbReference type="ChEBI" id="CHEBI:43074"/>
    </ligand>
</feature>
<comment type="function">
    <text evidence="4">Catalyzes the condensation of acetyl-CoA with acetoacetyl-CoA to form 3-hydroxy-3-methylglutaryl-CoA (HMG-CoA). Functions in the mevalonate (MVA) pathway leading to isopentenyl diphosphate (IPP), a key precursor for the biosynthesis of isoprenoid compounds that are building blocks of archaeal membrane lipids.</text>
</comment>
<dbReference type="STRING" id="940295.EYM_01345"/>
<evidence type="ECO:0000259" key="5">
    <source>
        <dbReference type="Pfam" id="PF08541"/>
    </source>
</evidence>
<comment type="catalytic activity">
    <reaction evidence="4">
        <text>acetoacetyl-CoA + acetyl-CoA + H2O = (3S)-3-hydroxy-3-methylglutaryl-CoA + CoA + H(+)</text>
        <dbReference type="Rhea" id="RHEA:10188"/>
        <dbReference type="ChEBI" id="CHEBI:15377"/>
        <dbReference type="ChEBI" id="CHEBI:15378"/>
        <dbReference type="ChEBI" id="CHEBI:43074"/>
        <dbReference type="ChEBI" id="CHEBI:57286"/>
        <dbReference type="ChEBI" id="CHEBI:57287"/>
        <dbReference type="ChEBI" id="CHEBI:57288"/>
        <dbReference type="EC" id="2.3.3.10"/>
    </reaction>
</comment>
<dbReference type="CDD" id="cd00827">
    <property type="entry name" value="init_cond_enzymes"/>
    <property type="match status" value="1"/>
</dbReference>
<comment type="caution">
    <text evidence="4">Lacks conserved residue(s) required for the propagation of feature annotation.</text>
</comment>
<proteinExistence type="inferred from homology"/>
<feature type="active site" description="Proton donor/acceptor" evidence="4">
    <location>
        <position position="239"/>
    </location>
</feature>
<feature type="binding site" evidence="4">
    <location>
        <position position="244"/>
    </location>
    <ligand>
        <name>CoA</name>
        <dbReference type="ChEBI" id="CHEBI:57287"/>
        <note>ligand shared with acetoacetyl-CoA thiolase</note>
    </ligand>
</feature>
<protein>
    <recommendedName>
        <fullName evidence="4">Hydroxymethylglutaryl-CoA synthase</fullName>
        <shortName evidence="4">HMG-CoA synthase</shortName>
        <shortName evidence="4">HMGCS</shortName>
        <ecNumber evidence="4">2.3.3.10</ecNumber>
    </recommendedName>
</protein>
<keyword evidence="7" id="KW-1185">Reference proteome</keyword>
<keyword evidence="3 4" id="KW-0012">Acyltransferase</keyword>
<evidence type="ECO:0000256" key="2">
    <source>
        <dbReference type="ARBA" id="ARBA00023229"/>
    </source>
</evidence>
<feature type="binding site" evidence="4">
    <location>
        <position position="206"/>
    </location>
    <ligand>
        <name>(3S)-3-hydroxy-3-methylglutaryl-CoA</name>
        <dbReference type="ChEBI" id="CHEBI:43074"/>
    </ligand>
</feature>
<name>A0A0U3DVL3_9CREN</name>
<gene>
    <name evidence="6" type="ORF">EYM_01345</name>
</gene>
<reference evidence="6 7" key="1">
    <citation type="submission" date="2013-11" db="EMBL/GenBank/DDBJ databases">
        <title>Comparative genomics of Ignicoccus.</title>
        <authorList>
            <person name="Podar M."/>
        </authorList>
    </citation>
    <scope>NUCLEOTIDE SEQUENCE [LARGE SCALE GENOMIC DNA]</scope>
    <source>
        <strain evidence="6 7">DSM 13165</strain>
    </source>
</reference>
<feature type="binding site" evidence="4">
    <location>
        <position position="271"/>
    </location>
    <ligand>
        <name>(3S)-3-hydroxy-3-methylglutaryl-CoA</name>
        <dbReference type="ChEBI" id="CHEBI:43074"/>
    </ligand>
</feature>
<dbReference type="NCBIfam" id="NF003274">
    <property type="entry name" value="PRK04262.1"/>
    <property type="match status" value="1"/>
</dbReference>
<dbReference type="GO" id="GO:0044550">
    <property type="term" value="P:secondary metabolite biosynthetic process"/>
    <property type="evidence" value="ECO:0007669"/>
    <property type="project" value="TreeGrafter"/>
</dbReference>
<dbReference type="InterPro" id="IPR016039">
    <property type="entry name" value="Thiolase-like"/>
</dbReference>
<dbReference type="PANTHER" id="PTHR34069">
    <property type="entry name" value="3-OXOACYL-[ACYL-CARRIER-PROTEIN] SYNTHASE 3"/>
    <property type="match status" value="1"/>
</dbReference>
<evidence type="ECO:0000256" key="1">
    <source>
        <dbReference type="ARBA" id="ARBA00022679"/>
    </source>
</evidence>
<dbReference type="KEGG" id="iis:EYM_01345"/>
<feature type="binding site" evidence="4">
    <location>
        <position position="301"/>
    </location>
    <ligand>
        <name>(3S)-3-hydroxy-3-methylglutaryl-CoA</name>
        <dbReference type="ChEBI" id="CHEBI:43074"/>
    </ligand>
</feature>
<feature type="binding site" evidence="4">
    <location>
        <position position="248"/>
    </location>
    <ligand>
        <name>(3S)-3-hydroxy-3-methylglutaryl-CoA</name>
        <dbReference type="ChEBI" id="CHEBI:43074"/>
    </ligand>
</feature>
<comment type="similarity">
    <text evidence="4">Belongs to the thiolase-like superfamily. Archaeal HMG-CoA synthase family.</text>
</comment>
<evidence type="ECO:0000256" key="3">
    <source>
        <dbReference type="ARBA" id="ARBA00023315"/>
    </source>
</evidence>
<feature type="active site" description="Acyl-thioester intermediate" evidence="4">
    <location>
        <position position="117"/>
    </location>
</feature>
<dbReference type="PATRIC" id="fig|940295.4.peg.260"/>
<dbReference type="PANTHER" id="PTHR34069:SF2">
    <property type="entry name" value="BETA-KETOACYL-[ACYL-CARRIER-PROTEIN] SYNTHASE III"/>
    <property type="match status" value="1"/>
</dbReference>
<accession>A0A0U3DVL3</accession>
<keyword evidence="2 4" id="KW-0414">Isoprene biosynthesis</keyword>
<dbReference type="GO" id="GO:0019287">
    <property type="term" value="P:isopentenyl diphosphate biosynthetic process, mevalonate pathway"/>
    <property type="evidence" value="ECO:0007669"/>
    <property type="project" value="UniProtKB-UniRule"/>
</dbReference>
<sequence>MGERISSVGISGWGAYVPIYRIRGEEIAEHWEGDPSVPLGLGVPEKSVAGIDEDNITMAWEAAKNALTRSQIAPSEIGMVFIGSESKPYAVKPSAVVIAEALGITPHTMAIDAEFACRAGSEGLRHAFSMVNEGAIEAALIIGSDTAQGAPGDVLEYTAASGAAAFVVSKKNVVAKLLDAVTYVTDTPDFWRRELSPYPRHGEGFTGEPAYFHHLTSAIRELMERNGLSPNDVTYFVPHQPNARFPLKLASKLGFPKEKVLPALTTAKIGNTYNASAFIGMTRILDMAKPGEIVLMAPFGSGAGADAYLFEITDRVEEVSGLAPPTDSYIERKVYIGYGRYLKFRNKIKRLI</sequence>
<feature type="binding site" evidence="4">
    <location>
        <position position="239"/>
    </location>
    <ligand>
        <name>(3S)-3-hydroxy-3-methylglutaryl-CoA</name>
        <dbReference type="ChEBI" id="CHEBI:43074"/>
    </ligand>
</feature>
<dbReference type="EMBL" id="CP006867">
    <property type="protein sequence ID" value="ALU11466.1"/>
    <property type="molecule type" value="Genomic_DNA"/>
</dbReference>
<feature type="active site" description="Proton donor/acceptor" evidence="4">
    <location>
        <position position="85"/>
    </location>
</feature>
<organism evidence="6 7">
    <name type="scientific">Ignicoccus islandicus DSM 13165</name>
    <dbReference type="NCBI Taxonomy" id="940295"/>
    <lineage>
        <taxon>Archaea</taxon>
        <taxon>Thermoproteota</taxon>
        <taxon>Thermoprotei</taxon>
        <taxon>Desulfurococcales</taxon>
        <taxon>Desulfurococcaceae</taxon>
        <taxon>Ignicoccus</taxon>
    </lineage>
</organism>
<dbReference type="GO" id="GO:0003985">
    <property type="term" value="F:acetyl-CoA C-acetyltransferase activity"/>
    <property type="evidence" value="ECO:0007669"/>
    <property type="project" value="UniProtKB-UniRule"/>
</dbReference>
<feature type="binding site" evidence="4">
    <location>
        <position position="117"/>
    </location>
    <ligand>
        <name>(3S)-3-hydroxy-3-methylglutaryl-CoA</name>
        <dbReference type="ChEBI" id="CHEBI:43074"/>
    </ligand>
</feature>
<dbReference type="Gene3D" id="3.40.47.10">
    <property type="match status" value="1"/>
</dbReference>